<gene>
    <name evidence="1" type="ORF">ABN611_06055</name>
</gene>
<dbReference type="EMBL" id="CP158165">
    <property type="protein sequence ID" value="XBV25984.1"/>
    <property type="molecule type" value="Genomic_DNA"/>
</dbReference>
<protein>
    <submittedName>
        <fullName evidence="1">Uncharacterized protein</fullName>
    </submittedName>
</protein>
<accession>A0AAU7TGA8</accession>
<dbReference type="AlphaFoldDB" id="A0AAU7TGA8"/>
<organism evidence="1">
    <name type="scientific">Kribbella sp. HUAS MG21</name>
    <dbReference type="NCBI Taxonomy" id="3160966"/>
    <lineage>
        <taxon>Bacteria</taxon>
        <taxon>Bacillati</taxon>
        <taxon>Actinomycetota</taxon>
        <taxon>Actinomycetes</taxon>
        <taxon>Propionibacteriales</taxon>
        <taxon>Kribbellaceae</taxon>
        <taxon>Kribbella</taxon>
    </lineage>
</organism>
<proteinExistence type="predicted"/>
<sequence length="100" mass="11128">MMLYEIHIQNFPDTESALATQAPIAHTLCPDPDHNTPCEIPWSFTLGDDNNLILGIYTTPAKATALTETIATLTHHPTALHQATPGHFNELETQYRIEHP</sequence>
<name>A0AAU7TGA8_9ACTN</name>
<dbReference type="RefSeq" id="WP_350278791.1">
    <property type="nucleotide sequence ID" value="NZ_CP158165.1"/>
</dbReference>
<reference evidence="1" key="1">
    <citation type="submission" date="2024-06" db="EMBL/GenBank/DDBJ databases">
        <title>Kribbella sp. strain HUAS MG21 genome sequences.</title>
        <authorList>
            <person name="Mo P."/>
        </authorList>
    </citation>
    <scope>NUCLEOTIDE SEQUENCE</scope>
    <source>
        <strain evidence="1">HUAS MG21</strain>
    </source>
</reference>
<evidence type="ECO:0000313" key="1">
    <source>
        <dbReference type="EMBL" id="XBV25984.1"/>
    </source>
</evidence>